<comment type="subunit">
    <text evidence="4 10">Homotetramer.</text>
</comment>
<dbReference type="CDD" id="cd05822">
    <property type="entry name" value="TLP_HIUase"/>
    <property type="match status" value="1"/>
</dbReference>
<accession>A0A1X1CR69</accession>
<comment type="similarity">
    <text evidence="3 10">Belongs to the transthyretin family. 5-hydroxyisourate hydrolase subfamily.</text>
</comment>
<dbReference type="InterPro" id="IPR014306">
    <property type="entry name" value="Hydroxyisourate_hydrolase"/>
</dbReference>
<evidence type="ECO:0000256" key="1">
    <source>
        <dbReference type="ARBA" id="ARBA00001043"/>
    </source>
</evidence>
<keyword evidence="7 10" id="KW-0659">Purine metabolism</keyword>
<feature type="binding site" evidence="9">
    <location>
        <position position="7"/>
    </location>
    <ligand>
        <name>substrate</name>
    </ligand>
</feature>
<evidence type="ECO:0000313" key="12">
    <source>
        <dbReference type="EMBL" id="AUX92504.1"/>
    </source>
</evidence>
<dbReference type="Pfam" id="PF00576">
    <property type="entry name" value="Transthyretin"/>
    <property type="match status" value="1"/>
</dbReference>
<feature type="binding site" evidence="9">
    <location>
        <position position="108"/>
    </location>
    <ligand>
        <name>substrate</name>
    </ligand>
</feature>
<sequence>MSSLSTHILDTALGRPAAAVTVALEQNGVEGWRPLAQEKTDADGRIASFSAVPLTPGHYRLTAEIGDYFAADGRDALYVTAQIDFVIARPGSHFHLPFLISPWSWSTYRGS</sequence>
<comment type="function">
    <text evidence="2">Catalyzes the hydrolysis of 5-hydroxyisourate (HIU) to 2-oxo-4-hydroxy-4-carboxy-5-ureidoimidazoline (OHCU).</text>
</comment>
<evidence type="ECO:0000256" key="9">
    <source>
        <dbReference type="PIRSR" id="PIRSR600895-51"/>
    </source>
</evidence>
<evidence type="ECO:0000256" key="5">
    <source>
        <dbReference type="ARBA" id="ARBA00012609"/>
    </source>
</evidence>
<evidence type="ECO:0000256" key="2">
    <source>
        <dbReference type="ARBA" id="ARBA00002704"/>
    </source>
</evidence>
<organism evidence="12 13">
    <name type="scientific">Mixta gaviniae</name>
    <dbReference type="NCBI Taxonomy" id="665914"/>
    <lineage>
        <taxon>Bacteria</taxon>
        <taxon>Pseudomonadati</taxon>
        <taxon>Pseudomonadota</taxon>
        <taxon>Gammaproteobacteria</taxon>
        <taxon>Enterobacterales</taxon>
        <taxon>Erwiniaceae</taxon>
        <taxon>Mixta</taxon>
    </lineage>
</organism>
<dbReference type="GO" id="GO:0033971">
    <property type="term" value="F:hydroxyisourate hydrolase activity"/>
    <property type="evidence" value="ECO:0007669"/>
    <property type="project" value="UniProtKB-EC"/>
</dbReference>
<dbReference type="EMBL" id="CP026377">
    <property type="protein sequence ID" value="AUX92504.1"/>
    <property type="molecule type" value="Genomic_DNA"/>
</dbReference>
<feature type="domain" description="Transthyretin/hydroxyisourate hydrolase" evidence="11">
    <location>
        <begin position="4"/>
        <end position="110"/>
    </location>
</feature>
<evidence type="ECO:0000256" key="6">
    <source>
        <dbReference type="ARBA" id="ARBA00017539"/>
    </source>
</evidence>
<dbReference type="InterPro" id="IPR023416">
    <property type="entry name" value="Transthyretin/HIU_hydrolase_d"/>
</dbReference>
<dbReference type="RefSeq" id="WP_104956395.1">
    <property type="nucleotide sequence ID" value="NZ_CP026377.1"/>
</dbReference>
<evidence type="ECO:0000313" key="13">
    <source>
        <dbReference type="Proteomes" id="UP000238365"/>
    </source>
</evidence>
<proteinExistence type="inferred from homology"/>
<evidence type="ECO:0000256" key="8">
    <source>
        <dbReference type="ARBA" id="ARBA00022801"/>
    </source>
</evidence>
<dbReference type="EC" id="3.5.2.17" evidence="5 10"/>
<evidence type="ECO:0000256" key="7">
    <source>
        <dbReference type="ARBA" id="ARBA00022631"/>
    </source>
</evidence>
<keyword evidence="13" id="KW-1185">Reference proteome</keyword>
<protein>
    <recommendedName>
        <fullName evidence="6 10">5-hydroxyisourate hydrolase</fullName>
        <shortName evidence="10">HIU hydrolase</shortName>
        <shortName evidence="10">HIUHase</shortName>
        <ecNumber evidence="5 10">3.5.2.17</ecNumber>
    </recommendedName>
</protein>
<reference evidence="12 13" key="1">
    <citation type="submission" date="2018-01" db="EMBL/GenBank/DDBJ databases">
        <title>Complete and assembled Genome of Pantoea gaviniae DSM22758T.</title>
        <authorList>
            <person name="Stevens M.J.A."/>
            <person name="Zurfluh K."/>
            <person name="Stephan R."/>
        </authorList>
    </citation>
    <scope>NUCLEOTIDE SEQUENCE [LARGE SCALE GENOMIC DNA]</scope>
    <source>
        <strain evidence="12 13">DSM 22758</strain>
    </source>
</reference>
<dbReference type="PRINTS" id="PR00189">
    <property type="entry name" value="TRNSTHYRETIN"/>
</dbReference>
<dbReference type="AlphaFoldDB" id="A0A1X1CR69"/>
<evidence type="ECO:0000256" key="3">
    <source>
        <dbReference type="ARBA" id="ARBA00009850"/>
    </source>
</evidence>
<evidence type="ECO:0000256" key="4">
    <source>
        <dbReference type="ARBA" id="ARBA00011881"/>
    </source>
</evidence>
<dbReference type="PANTHER" id="PTHR10395:SF7">
    <property type="entry name" value="5-HYDROXYISOURATE HYDROLASE"/>
    <property type="match status" value="1"/>
</dbReference>
<dbReference type="Gene3D" id="2.60.40.180">
    <property type="entry name" value="Transthyretin/hydroxyisourate hydrolase domain"/>
    <property type="match status" value="1"/>
</dbReference>
<comment type="catalytic activity">
    <reaction evidence="1 10">
        <text>5-hydroxyisourate + H2O = 5-hydroxy-2-oxo-4-ureido-2,5-dihydro-1H-imidazole-5-carboxylate + H(+)</text>
        <dbReference type="Rhea" id="RHEA:23736"/>
        <dbReference type="ChEBI" id="CHEBI:15377"/>
        <dbReference type="ChEBI" id="CHEBI:15378"/>
        <dbReference type="ChEBI" id="CHEBI:18072"/>
        <dbReference type="ChEBI" id="CHEBI:58639"/>
        <dbReference type="EC" id="3.5.2.17"/>
    </reaction>
</comment>
<keyword evidence="8 10" id="KW-0378">Hydrolase</keyword>
<dbReference type="PANTHER" id="PTHR10395">
    <property type="entry name" value="URICASE AND TRANSTHYRETIN-RELATED"/>
    <property type="match status" value="1"/>
</dbReference>
<name>A0A1X1CR69_9GAMM</name>
<dbReference type="InterPro" id="IPR023418">
    <property type="entry name" value="Thyroxine_BS"/>
</dbReference>
<dbReference type="Proteomes" id="UP000238365">
    <property type="component" value="Chromosome"/>
</dbReference>
<dbReference type="GO" id="GO:0006144">
    <property type="term" value="P:purine nucleobase metabolic process"/>
    <property type="evidence" value="ECO:0007669"/>
    <property type="project" value="UniProtKB-KW"/>
</dbReference>
<dbReference type="NCBIfam" id="TIGR02962">
    <property type="entry name" value="hdxy_isourate"/>
    <property type="match status" value="1"/>
</dbReference>
<dbReference type="InterPro" id="IPR036817">
    <property type="entry name" value="Transthyretin/HIU_hydrolase_sf"/>
</dbReference>
<evidence type="ECO:0000259" key="11">
    <source>
        <dbReference type="Pfam" id="PF00576"/>
    </source>
</evidence>
<dbReference type="PROSITE" id="PS00768">
    <property type="entry name" value="TRANSTHYRETIN_1"/>
    <property type="match status" value="1"/>
</dbReference>
<gene>
    <name evidence="12" type="primary">uraH</name>
    <name evidence="12" type="ORF">C2E15_05045</name>
</gene>
<dbReference type="KEGG" id="pgz:C2E15_05045"/>
<dbReference type="InterPro" id="IPR000895">
    <property type="entry name" value="Transthyretin/HIU_hydrolase"/>
</dbReference>
<dbReference type="SUPFAM" id="SSF49472">
    <property type="entry name" value="Transthyretin (synonym: prealbumin)"/>
    <property type="match status" value="1"/>
</dbReference>
<evidence type="ECO:0000256" key="10">
    <source>
        <dbReference type="RuleBase" id="RU361270"/>
    </source>
</evidence>
<dbReference type="OrthoDB" id="9792386at2"/>
<feature type="binding site" evidence="9">
    <location>
        <position position="45"/>
    </location>
    <ligand>
        <name>substrate</name>
    </ligand>
</feature>